<dbReference type="Pfam" id="PF10186">
    <property type="entry name" value="ATG14"/>
    <property type="match status" value="1"/>
</dbReference>
<evidence type="ECO:0000256" key="2">
    <source>
        <dbReference type="ARBA" id="ARBA00013807"/>
    </source>
</evidence>
<feature type="compositionally biased region" description="Polar residues" evidence="5">
    <location>
        <begin position="578"/>
        <end position="590"/>
    </location>
</feature>
<keyword evidence="3 4" id="KW-0175">Coiled coil</keyword>
<dbReference type="PANTHER" id="PTHR15157">
    <property type="entry name" value="UV RADIATION RESISTANCE-ASSOCIATED GENE PROTEIN"/>
    <property type="match status" value="1"/>
</dbReference>
<evidence type="ECO:0000256" key="3">
    <source>
        <dbReference type="ARBA" id="ARBA00023054"/>
    </source>
</evidence>
<protein>
    <recommendedName>
        <fullName evidence="2">Autophagy-related protein 14</fullName>
    </recommendedName>
</protein>
<feature type="region of interest" description="Disordered" evidence="5">
    <location>
        <begin position="626"/>
        <end position="648"/>
    </location>
</feature>
<feature type="compositionally biased region" description="Basic and acidic residues" evidence="5">
    <location>
        <begin position="71"/>
        <end position="82"/>
    </location>
</feature>
<dbReference type="OrthoDB" id="72772at2759"/>
<organism evidence="6 7">
    <name type="scientific">Viridothelium virens</name>
    <name type="common">Speckled blister lichen</name>
    <name type="synonym">Trypethelium virens</name>
    <dbReference type="NCBI Taxonomy" id="1048519"/>
    <lineage>
        <taxon>Eukaryota</taxon>
        <taxon>Fungi</taxon>
        <taxon>Dikarya</taxon>
        <taxon>Ascomycota</taxon>
        <taxon>Pezizomycotina</taxon>
        <taxon>Dothideomycetes</taxon>
        <taxon>Dothideomycetes incertae sedis</taxon>
        <taxon>Trypetheliales</taxon>
        <taxon>Trypetheliaceae</taxon>
        <taxon>Viridothelium</taxon>
    </lineage>
</organism>
<dbReference type="EMBL" id="ML991774">
    <property type="protein sequence ID" value="KAF2238803.1"/>
    <property type="molecule type" value="Genomic_DNA"/>
</dbReference>
<feature type="region of interest" description="Disordered" evidence="5">
    <location>
        <begin position="43"/>
        <end position="135"/>
    </location>
</feature>
<dbReference type="GO" id="GO:0005768">
    <property type="term" value="C:endosome"/>
    <property type="evidence" value="ECO:0007669"/>
    <property type="project" value="TreeGrafter"/>
</dbReference>
<evidence type="ECO:0000313" key="6">
    <source>
        <dbReference type="EMBL" id="KAF2238803.1"/>
    </source>
</evidence>
<evidence type="ECO:0000313" key="7">
    <source>
        <dbReference type="Proteomes" id="UP000800092"/>
    </source>
</evidence>
<dbReference type="AlphaFoldDB" id="A0A6A6HMP3"/>
<dbReference type="InterPro" id="IPR018791">
    <property type="entry name" value="UV_resistance/autophagy_Atg14"/>
</dbReference>
<dbReference type="GO" id="GO:0000149">
    <property type="term" value="F:SNARE binding"/>
    <property type="evidence" value="ECO:0007669"/>
    <property type="project" value="TreeGrafter"/>
</dbReference>
<evidence type="ECO:0000256" key="5">
    <source>
        <dbReference type="SAM" id="MobiDB-lite"/>
    </source>
</evidence>
<evidence type="ECO:0000256" key="1">
    <source>
        <dbReference type="ARBA" id="ARBA00009574"/>
    </source>
</evidence>
<feature type="compositionally biased region" description="Basic and acidic residues" evidence="5">
    <location>
        <begin position="89"/>
        <end position="105"/>
    </location>
</feature>
<reference evidence="6" key="1">
    <citation type="journal article" date="2020" name="Stud. Mycol.">
        <title>101 Dothideomycetes genomes: a test case for predicting lifestyles and emergence of pathogens.</title>
        <authorList>
            <person name="Haridas S."/>
            <person name="Albert R."/>
            <person name="Binder M."/>
            <person name="Bloem J."/>
            <person name="Labutti K."/>
            <person name="Salamov A."/>
            <person name="Andreopoulos B."/>
            <person name="Baker S."/>
            <person name="Barry K."/>
            <person name="Bills G."/>
            <person name="Bluhm B."/>
            <person name="Cannon C."/>
            <person name="Castanera R."/>
            <person name="Culley D."/>
            <person name="Daum C."/>
            <person name="Ezra D."/>
            <person name="Gonzalez J."/>
            <person name="Henrissat B."/>
            <person name="Kuo A."/>
            <person name="Liang C."/>
            <person name="Lipzen A."/>
            <person name="Lutzoni F."/>
            <person name="Magnuson J."/>
            <person name="Mondo S."/>
            <person name="Nolan M."/>
            <person name="Ohm R."/>
            <person name="Pangilinan J."/>
            <person name="Park H.-J."/>
            <person name="Ramirez L."/>
            <person name="Alfaro M."/>
            <person name="Sun H."/>
            <person name="Tritt A."/>
            <person name="Yoshinaga Y."/>
            <person name="Zwiers L.-H."/>
            <person name="Turgeon B."/>
            <person name="Goodwin S."/>
            <person name="Spatafora J."/>
            <person name="Crous P."/>
            <person name="Grigoriev I."/>
        </authorList>
    </citation>
    <scope>NUCLEOTIDE SEQUENCE</scope>
    <source>
        <strain evidence="6">Tuck. ex Michener</strain>
    </source>
</reference>
<sequence length="648" mass="72682">MDTNGNSTVWSDQVARRGKPWLLPFNRKLRHLQGISIRNITLPQNHSRPRRKTIDDDVLPNTHQSPSKHILQRETKKLEHSRSSSSLKPIHESSFHEEELGRPEHFIQTPSRESLKRHRRRSSAHWTDAAPQERQKKLEEVASGRLVDSFFSLHVGNLEEPLYVSEVVDKAMNPNFRLFDLSGCNPDIIRHHELTVRVWAKSENMQGYHFLIDWTVEFSRLQYVGKAIETFDRSLPSNCVLFHLLDGIYTNFTSFPQVDLPVTFLAGPQKPNSPRAASTASYETLMRLSNLDACVQDALVTREKLASEIDEILRKNKKSFATKNQVGETHEKLESTKRAVEAETRLMNAARKRRDNLQTSIQARRDAIRAGSEADKTAYLQMQEGGAKVQKCKETCYQINEGITGQRRRICEDLLAVYPIEAIPNRSLAFTIRGLYLPNSENLEDADVDVIAAALGHAAQVVQLLSFYLSVPLPYPVYPYASKSTISDPVSIIKGNESRDFPLFTKGAVRYRFEYGVFLLNKDIEILLDRFSLRIMDIRQTLPNLKYLLYVATAGKGELPARKAGGVRGLLRGGSGGTTPNLSRQGSLGSDGSDEHVQLGKSKGVLVDAANGRAVASKGMQRSAIGSLNGSLQKNATTQSSKLRDVSR</sequence>
<dbReference type="Proteomes" id="UP000800092">
    <property type="component" value="Unassembled WGS sequence"/>
</dbReference>
<dbReference type="GO" id="GO:0032991">
    <property type="term" value="C:protein-containing complex"/>
    <property type="evidence" value="ECO:0007669"/>
    <property type="project" value="UniProtKB-ARBA"/>
</dbReference>
<keyword evidence="7" id="KW-1185">Reference proteome</keyword>
<evidence type="ECO:0000256" key="4">
    <source>
        <dbReference type="SAM" id="Coils"/>
    </source>
</evidence>
<feature type="coiled-coil region" evidence="4">
    <location>
        <begin position="333"/>
        <end position="360"/>
    </location>
</feature>
<feature type="region of interest" description="Disordered" evidence="5">
    <location>
        <begin position="570"/>
        <end position="596"/>
    </location>
</feature>
<dbReference type="GO" id="GO:0000323">
    <property type="term" value="C:lytic vacuole"/>
    <property type="evidence" value="ECO:0007669"/>
    <property type="project" value="TreeGrafter"/>
</dbReference>
<comment type="similarity">
    <text evidence="1">Belongs to the ATG14 family.</text>
</comment>
<accession>A0A6A6HMP3</accession>
<feature type="compositionally biased region" description="Polar residues" evidence="5">
    <location>
        <begin position="626"/>
        <end position="641"/>
    </location>
</feature>
<proteinExistence type="inferred from homology"/>
<dbReference type="GO" id="GO:0035493">
    <property type="term" value="P:SNARE complex assembly"/>
    <property type="evidence" value="ECO:0007669"/>
    <property type="project" value="TreeGrafter"/>
</dbReference>
<gene>
    <name evidence="6" type="ORF">EV356DRAFT_478607</name>
</gene>
<name>A0A6A6HMP3_VIRVR</name>
<dbReference type="PANTHER" id="PTHR15157:SF5">
    <property type="entry name" value="UV RADIATION RESISTANCE-ASSOCIATED GENE PROTEIN"/>
    <property type="match status" value="1"/>
</dbReference>